<sequence>MATIYGDDTDSFISWKCIISTTDFQNSAATSQNIAATSQDTLETDTEKTGINKEIEKLKIYRNYWWKTGNFHPKAKWEEVSLPYELVTDVSWEEYVEKTDKYNIHGLWDWENGAVNVIEIPSSFHDICVGAIVQQISGATISVMSTNQSILNFGSTTTRSRGSGKEADASYRPLAKPRVNNGGSDGRNQPWPNLVVKVAYAETEAAVKSKVENYWLAAGRAHDAIVVKLDYTAGVKPSCMTAWHYCINVRTAAGALNPTMYEFGSVDLQGNPINPQRGQNVINIQLNCLYHGVPVNFLIPSPPLPNPITIDLFHVRFAIENCIV</sequence>
<dbReference type="EMBL" id="CAJVPP010002520">
    <property type="protein sequence ID" value="CAG8602950.1"/>
    <property type="molecule type" value="Genomic_DNA"/>
</dbReference>
<gene>
    <name evidence="2" type="ORF">FMOSSE_LOCUS9047</name>
</gene>
<dbReference type="Proteomes" id="UP000789375">
    <property type="component" value="Unassembled WGS sequence"/>
</dbReference>
<evidence type="ECO:0000256" key="1">
    <source>
        <dbReference type="SAM" id="MobiDB-lite"/>
    </source>
</evidence>
<protein>
    <submittedName>
        <fullName evidence="2">13859_t:CDS:1</fullName>
    </submittedName>
</protein>
<accession>A0A9N9CIN8</accession>
<reference evidence="2" key="1">
    <citation type="submission" date="2021-06" db="EMBL/GenBank/DDBJ databases">
        <authorList>
            <person name="Kallberg Y."/>
            <person name="Tangrot J."/>
            <person name="Rosling A."/>
        </authorList>
    </citation>
    <scope>NUCLEOTIDE SEQUENCE</scope>
    <source>
        <strain evidence="2">87-6 pot B 2015</strain>
    </source>
</reference>
<dbReference type="AlphaFoldDB" id="A0A9N9CIN8"/>
<organism evidence="2 3">
    <name type="scientific">Funneliformis mosseae</name>
    <name type="common">Endomycorrhizal fungus</name>
    <name type="synonym">Glomus mosseae</name>
    <dbReference type="NCBI Taxonomy" id="27381"/>
    <lineage>
        <taxon>Eukaryota</taxon>
        <taxon>Fungi</taxon>
        <taxon>Fungi incertae sedis</taxon>
        <taxon>Mucoromycota</taxon>
        <taxon>Glomeromycotina</taxon>
        <taxon>Glomeromycetes</taxon>
        <taxon>Glomerales</taxon>
        <taxon>Glomeraceae</taxon>
        <taxon>Funneliformis</taxon>
    </lineage>
</organism>
<name>A0A9N9CIN8_FUNMO</name>
<evidence type="ECO:0000313" key="3">
    <source>
        <dbReference type="Proteomes" id="UP000789375"/>
    </source>
</evidence>
<proteinExistence type="predicted"/>
<keyword evidence="3" id="KW-1185">Reference proteome</keyword>
<evidence type="ECO:0000313" key="2">
    <source>
        <dbReference type="EMBL" id="CAG8602950.1"/>
    </source>
</evidence>
<comment type="caution">
    <text evidence="2">The sequence shown here is derived from an EMBL/GenBank/DDBJ whole genome shotgun (WGS) entry which is preliminary data.</text>
</comment>
<feature type="region of interest" description="Disordered" evidence="1">
    <location>
        <begin position="155"/>
        <end position="188"/>
    </location>
</feature>